<evidence type="ECO:0000259" key="2">
    <source>
        <dbReference type="Pfam" id="PF00294"/>
    </source>
</evidence>
<dbReference type="PANTHER" id="PTHR47098:SF2">
    <property type="entry name" value="PROTEIN MAK32"/>
    <property type="match status" value="1"/>
</dbReference>
<sequence>MAEENTQIEFCTLGMLIIDEIHPSPNSPDQTIQKDILGGAGTYSALGARLLSSKAQEAKSIGWIIDVGSDFPEKIRSTIESWGTTAVFRKRPEGELTTRGWNGYSGNEVRAFKYLTEKKRLTARDLSPALLNAKSFHFICGGARCLTEVMQILDLRREENEKNKQSSDPNIPSPRPLIVWEPVPDLCVPLALPETCRVLCMIDVISPNHAELGAFFEYTHPETHVDRETVEAHAQQFIAWGIGRDKKGAIVVRCGAEGCYVQNSEVKRWLPAYHTSEDSSHANDDATNSSGKVVDPTGGGNGFLGGLAVGMVRSGGDIVEAALWGSIAASYCIEQVGMPELTAGADNAERWNGTVVRERLEEFRKRVDLG</sequence>
<dbReference type="Gene3D" id="3.40.1190.20">
    <property type="match status" value="1"/>
</dbReference>
<name>A0A6J3LRM4_9PEZI</name>
<reference evidence="4" key="2">
    <citation type="submission" date="2020-04" db="EMBL/GenBank/DDBJ databases">
        <authorList>
            <consortium name="NCBI Genome Project"/>
        </authorList>
    </citation>
    <scope>NUCLEOTIDE SEQUENCE</scope>
    <source>
        <strain evidence="4">CBS 342.82</strain>
    </source>
</reference>
<keyword evidence="3" id="KW-1185">Reference proteome</keyword>
<organism evidence="4">
    <name type="scientific">Dissoconium aciculare CBS 342.82</name>
    <dbReference type="NCBI Taxonomy" id="1314786"/>
    <lineage>
        <taxon>Eukaryota</taxon>
        <taxon>Fungi</taxon>
        <taxon>Dikarya</taxon>
        <taxon>Ascomycota</taxon>
        <taxon>Pezizomycotina</taxon>
        <taxon>Dothideomycetes</taxon>
        <taxon>Dothideomycetidae</taxon>
        <taxon>Mycosphaerellales</taxon>
        <taxon>Dissoconiaceae</taxon>
        <taxon>Dissoconium</taxon>
    </lineage>
</organism>
<dbReference type="PANTHER" id="PTHR47098">
    <property type="entry name" value="PROTEIN MAK32"/>
    <property type="match status" value="1"/>
</dbReference>
<dbReference type="GeneID" id="54363801"/>
<dbReference type="RefSeq" id="XP_033455304.1">
    <property type="nucleotide sequence ID" value="XM_033606001.1"/>
</dbReference>
<feature type="region of interest" description="Disordered" evidence="1">
    <location>
        <begin position="277"/>
        <end position="297"/>
    </location>
</feature>
<dbReference type="InterPro" id="IPR029056">
    <property type="entry name" value="Ribokinase-like"/>
</dbReference>
<evidence type="ECO:0000313" key="4">
    <source>
        <dbReference type="RefSeq" id="XP_033455304.1"/>
    </source>
</evidence>
<evidence type="ECO:0000256" key="1">
    <source>
        <dbReference type="SAM" id="MobiDB-lite"/>
    </source>
</evidence>
<reference evidence="4" key="3">
    <citation type="submission" date="2025-08" db="UniProtKB">
        <authorList>
            <consortium name="RefSeq"/>
        </authorList>
    </citation>
    <scope>IDENTIFICATION</scope>
    <source>
        <strain evidence="4">CBS 342.82</strain>
    </source>
</reference>
<proteinExistence type="predicted"/>
<accession>A0A6J3LRM4</accession>
<dbReference type="Proteomes" id="UP000504637">
    <property type="component" value="Unplaced"/>
</dbReference>
<dbReference type="OrthoDB" id="497927at2759"/>
<reference evidence="4" key="1">
    <citation type="submission" date="2020-01" db="EMBL/GenBank/DDBJ databases">
        <authorList>
            <consortium name="DOE Joint Genome Institute"/>
            <person name="Haridas S."/>
            <person name="Albert R."/>
            <person name="Binder M."/>
            <person name="Bloem J."/>
            <person name="Labutti K."/>
            <person name="Salamov A."/>
            <person name="Andreopoulos B."/>
            <person name="Baker S.E."/>
            <person name="Barry K."/>
            <person name="Bills G."/>
            <person name="Bluhm B.H."/>
            <person name="Cannon C."/>
            <person name="Castanera R."/>
            <person name="Culley D.E."/>
            <person name="Daum C."/>
            <person name="Ezra D."/>
            <person name="Gonzalez J.B."/>
            <person name="Henrissat B."/>
            <person name="Kuo A."/>
            <person name="Liang C."/>
            <person name="Lipzen A."/>
            <person name="Lutzoni F."/>
            <person name="Magnuson J."/>
            <person name="Mondo S."/>
            <person name="Nolan M."/>
            <person name="Ohm R."/>
            <person name="Pangilinan J."/>
            <person name="Park H.-J."/>
            <person name="Ramirez L."/>
            <person name="Alfaro M."/>
            <person name="Sun H."/>
            <person name="Tritt A."/>
            <person name="Yoshinaga Y."/>
            <person name="Zwiers L.-H."/>
            <person name="Turgeon B.G."/>
            <person name="Goodwin S.B."/>
            <person name="Spatafora J.W."/>
            <person name="Crous P.W."/>
            <person name="Grigoriev I.V."/>
        </authorList>
    </citation>
    <scope>NUCLEOTIDE SEQUENCE</scope>
    <source>
        <strain evidence="4">CBS 342.82</strain>
    </source>
</reference>
<gene>
    <name evidence="4" type="ORF">K489DRAFT_385047</name>
</gene>
<evidence type="ECO:0000313" key="3">
    <source>
        <dbReference type="Proteomes" id="UP000504637"/>
    </source>
</evidence>
<protein>
    <submittedName>
        <fullName evidence="4">Ribokinase-like protein</fullName>
    </submittedName>
</protein>
<dbReference type="InterPro" id="IPR011611">
    <property type="entry name" value="PfkB_dom"/>
</dbReference>
<dbReference type="SUPFAM" id="SSF53613">
    <property type="entry name" value="Ribokinase-like"/>
    <property type="match status" value="1"/>
</dbReference>
<feature type="domain" description="Carbohydrate kinase PfkB" evidence="2">
    <location>
        <begin position="29"/>
        <end position="337"/>
    </location>
</feature>
<dbReference type="AlphaFoldDB" id="A0A6J3LRM4"/>
<dbReference type="Pfam" id="PF00294">
    <property type="entry name" value="PfkB"/>
    <property type="match status" value="1"/>
</dbReference>